<dbReference type="PROSITE" id="PS51686">
    <property type="entry name" value="SAM_MT_RSMB_NOP"/>
    <property type="match status" value="1"/>
</dbReference>
<evidence type="ECO:0000313" key="4">
    <source>
        <dbReference type="Proteomes" id="UP000008144"/>
    </source>
</evidence>
<dbReference type="Ensembl" id="ENSCINT00000010651.3">
    <property type="protein sequence ID" value="ENSCINP00000010651.3"/>
    <property type="gene ID" value="ENSCING00000005182.3"/>
</dbReference>
<dbReference type="EMBL" id="EAAA01001516">
    <property type="status" value="NOT_ANNOTATED_CDS"/>
    <property type="molecule type" value="Genomic_DNA"/>
</dbReference>
<dbReference type="Gene3D" id="3.30.70.1170">
    <property type="entry name" value="Sun protein, domain 3"/>
    <property type="match status" value="1"/>
</dbReference>
<reference evidence="4" key="1">
    <citation type="journal article" date="2002" name="Science">
        <title>The draft genome of Ciona intestinalis: insights into chordate and vertebrate origins.</title>
        <authorList>
            <person name="Dehal P."/>
            <person name="Satou Y."/>
            <person name="Campbell R.K."/>
            <person name="Chapman J."/>
            <person name="Degnan B."/>
            <person name="De Tomaso A."/>
            <person name="Davidson B."/>
            <person name="Di Gregorio A."/>
            <person name="Gelpke M."/>
            <person name="Goodstein D.M."/>
            <person name="Harafuji N."/>
            <person name="Hastings K.E."/>
            <person name="Ho I."/>
            <person name="Hotta K."/>
            <person name="Huang W."/>
            <person name="Kawashima T."/>
            <person name="Lemaire P."/>
            <person name="Martinez D."/>
            <person name="Meinertzhagen I.A."/>
            <person name="Necula S."/>
            <person name="Nonaka M."/>
            <person name="Putnam N."/>
            <person name="Rash S."/>
            <person name="Saiga H."/>
            <person name="Satake M."/>
            <person name="Terry A."/>
            <person name="Yamada L."/>
            <person name="Wang H.G."/>
            <person name="Awazu S."/>
            <person name="Azumi K."/>
            <person name="Boore J."/>
            <person name="Branno M."/>
            <person name="Chin-Bow S."/>
            <person name="DeSantis R."/>
            <person name="Doyle S."/>
            <person name="Francino P."/>
            <person name="Keys D.N."/>
            <person name="Haga S."/>
            <person name="Hayashi H."/>
            <person name="Hino K."/>
            <person name="Imai K.S."/>
            <person name="Inaba K."/>
            <person name="Kano S."/>
            <person name="Kobayashi K."/>
            <person name="Kobayashi M."/>
            <person name="Lee B.I."/>
            <person name="Makabe K.W."/>
            <person name="Manohar C."/>
            <person name="Matassi G."/>
            <person name="Medina M."/>
            <person name="Mochizuki Y."/>
            <person name="Mount S."/>
            <person name="Morishita T."/>
            <person name="Miura S."/>
            <person name="Nakayama A."/>
            <person name="Nishizaka S."/>
            <person name="Nomoto H."/>
            <person name="Ohta F."/>
            <person name="Oishi K."/>
            <person name="Rigoutsos I."/>
            <person name="Sano M."/>
            <person name="Sasaki A."/>
            <person name="Sasakura Y."/>
            <person name="Shoguchi E."/>
            <person name="Shin-i T."/>
            <person name="Spagnuolo A."/>
            <person name="Stainier D."/>
            <person name="Suzuki M.M."/>
            <person name="Tassy O."/>
            <person name="Takatori N."/>
            <person name="Tokuoka M."/>
            <person name="Yagi K."/>
            <person name="Yoshizaki F."/>
            <person name="Wada S."/>
            <person name="Zhang C."/>
            <person name="Hyatt P.D."/>
            <person name="Larimer F."/>
            <person name="Detter C."/>
            <person name="Doggett N."/>
            <person name="Glavina T."/>
            <person name="Hawkins T."/>
            <person name="Richardson P."/>
            <person name="Lucas S."/>
            <person name="Kohara Y."/>
            <person name="Levine M."/>
            <person name="Satoh N."/>
            <person name="Rokhsar D.S."/>
        </authorList>
    </citation>
    <scope>NUCLEOTIDE SEQUENCE [LARGE SCALE GENOMIC DNA]</scope>
</reference>
<comment type="caution">
    <text evidence="1">Lacks conserved residue(s) required for the propagation of feature annotation.</text>
</comment>
<keyword evidence="1" id="KW-0489">Methyltransferase</keyword>
<sequence length="525" mass="59419">LNHRQSTVNTCECKMSRCCRGHYGYQHQVYQSAAEIFERLAIRKNVGESLVQYGNIKSDDPLSFPSQKVKRQAYELAYETLKYQELLEDILSDSGYFFSYPTADDTTALVVVMLFDFQNRKWTPRCQIIGDVISRDVVEVEQNLMGHRIRLAAALARCRVKNQSLSIDYVLPESVRQQEKCASALPQYAWVNTVKTSMNAVIEELIRNNYIEYLESSEMVVPPRGKFFHRDQHCEDVILFPSDQKEALKCLDIVEDNDLILQDKTSSLAAQAVAALLTEDDECDLIHSDVSSGYTTAHLAVLLHNINCSIFVCVYACGVRNDAHRDKLNTLIKSMGLKNVKFLSDKFENIDGAKDPRFERVKAILVTPQCTRTAVANPVEFMLNEGDTESYAVLRDLSHGERHNRAAESGRAHVETIKTALKFPNIAACVYVTRSIHSVENEQAIQTAIKWHRDTSDGLQPFRICPPTLPLSSNDIKEATDKYLKMRQSSEMNGCFIAVLSREIDPMDSMTVKDILRRAALKGLI</sequence>
<feature type="domain" description="SAM-dependent MTase RsmB/NOP-type" evidence="2">
    <location>
        <begin position="177"/>
        <end position="503"/>
    </location>
</feature>
<dbReference type="AlphaFoldDB" id="F6RXF3"/>
<accession>F6RXF3</accession>
<dbReference type="InterPro" id="IPR001678">
    <property type="entry name" value="MeTrfase_RsmB-F_NOP2_dom"/>
</dbReference>
<dbReference type="GO" id="GO:0008168">
    <property type="term" value="F:methyltransferase activity"/>
    <property type="evidence" value="ECO:0007669"/>
    <property type="project" value="UniProtKB-KW"/>
</dbReference>
<proteinExistence type="inferred from homology"/>
<dbReference type="PANTHER" id="PTHR14663:SF2">
    <property type="entry name" value="METHYLTRANSFERASE NSUN7-RELATED"/>
    <property type="match status" value="1"/>
</dbReference>
<keyword evidence="1" id="KW-0694">RNA-binding</keyword>
<evidence type="ECO:0000256" key="1">
    <source>
        <dbReference type="PROSITE-ProRule" id="PRU01023"/>
    </source>
</evidence>
<keyword evidence="4" id="KW-1185">Reference proteome</keyword>
<organism evidence="3 4">
    <name type="scientific">Ciona intestinalis</name>
    <name type="common">Transparent sea squirt</name>
    <name type="synonym">Ascidia intestinalis</name>
    <dbReference type="NCBI Taxonomy" id="7719"/>
    <lineage>
        <taxon>Eukaryota</taxon>
        <taxon>Metazoa</taxon>
        <taxon>Chordata</taxon>
        <taxon>Tunicata</taxon>
        <taxon>Ascidiacea</taxon>
        <taxon>Phlebobranchia</taxon>
        <taxon>Cionidae</taxon>
        <taxon>Ciona</taxon>
    </lineage>
</organism>
<dbReference type="HOGENOM" id="CLU_023514_1_0_1"/>
<dbReference type="OMA" id="TMHSEHG"/>
<dbReference type="GeneTree" id="ENSGT00940000157352"/>
<keyword evidence="1" id="KW-0949">S-adenosyl-L-methionine</keyword>
<comment type="similarity">
    <text evidence="1">Belongs to the class I-like SAM-binding methyltransferase superfamily. RsmB/NOP family.</text>
</comment>
<dbReference type="Pfam" id="PF21148">
    <property type="entry name" value="NSUN5_fdxn-like"/>
    <property type="match status" value="1"/>
</dbReference>
<dbReference type="PANTHER" id="PTHR14663">
    <property type="entry name" value="METHYLTRANSFERASE NSUN7-RELATED"/>
    <property type="match status" value="1"/>
</dbReference>
<dbReference type="Gene3D" id="3.40.50.150">
    <property type="entry name" value="Vaccinia Virus protein VP39"/>
    <property type="match status" value="1"/>
</dbReference>
<dbReference type="SUPFAM" id="SSF53335">
    <property type="entry name" value="S-adenosyl-L-methionine-dependent methyltransferases"/>
    <property type="match status" value="1"/>
</dbReference>
<evidence type="ECO:0000259" key="2">
    <source>
        <dbReference type="PROSITE" id="PS51686"/>
    </source>
</evidence>
<reference evidence="3" key="2">
    <citation type="journal article" date="2008" name="Genome Biol.">
        <title>Improved genome assembly and evidence-based global gene model set for the chordate Ciona intestinalis: new insight into intron and operon populations.</title>
        <authorList>
            <person name="Satou Y."/>
            <person name="Mineta K."/>
            <person name="Ogasawara M."/>
            <person name="Sasakura Y."/>
            <person name="Shoguchi E."/>
            <person name="Ueno K."/>
            <person name="Yamada L."/>
            <person name="Matsumoto J."/>
            <person name="Wasserscheid J."/>
            <person name="Dewar K."/>
            <person name="Wiley G.B."/>
            <person name="Macmil S.L."/>
            <person name="Roe B.A."/>
            <person name="Zeller R.W."/>
            <person name="Hastings K.E."/>
            <person name="Lemaire P."/>
            <person name="Lindquist E."/>
            <person name="Endo T."/>
            <person name="Hotta K."/>
            <person name="Inaba K."/>
        </authorList>
    </citation>
    <scope>NUCLEOTIDE SEQUENCE [LARGE SCALE GENOMIC DNA]</scope>
    <source>
        <strain evidence="3">wild type</strain>
    </source>
</reference>
<dbReference type="Proteomes" id="UP000008144">
    <property type="component" value="Chromosome 2"/>
</dbReference>
<dbReference type="InParanoid" id="F6RXF3"/>
<name>F6RXF3_CIOIN</name>
<dbReference type="InterPro" id="IPR049561">
    <property type="entry name" value="NSUN5_7_fdxn-like"/>
</dbReference>
<dbReference type="SMR" id="F6RXF3"/>
<dbReference type="STRING" id="7719.ENSCINP00000010651"/>
<evidence type="ECO:0000313" key="3">
    <source>
        <dbReference type="Ensembl" id="ENSCINP00000010651.3"/>
    </source>
</evidence>
<reference evidence="3" key="3">
    <citation type="submission" date="2025-08" db="UniProtKB">
        <authorList>
            <consortium name="Ensembl"/>
        </authorList>
    </citation>
    <scope>IDENTIFICATION</scope>
</reference>
<keyword evidence="1" id="KW-0808">Transferase</keyword>
<protein>
    <recommendedName>
        <fullName evidence="2">SAM-dependent MTase RsmB/NOP-type domain-containing protein</fullName>
    </recommendedName>
</protein>
<dbReference type="InterPro" id="IPR029063">
    <property type="entry name" value="SAM-dependent_MTases_sf"/>
</dbReference>
<dbReference type="InterPro" id="IPR042620">
    <property type="entry name" value="NSUN7"/>
</dbReference>
<dbReference type="GO" id="GO:0032259">
    <property type="term" value="P:methylation"/>
    <property type="evidence" value="ECO:0007669"/>
    <property type="project" value="UniProtKB-KW"/>
</dbReference>
<reference evidence="3" key="4">
    <citation type="submission" date="2025-09" db="UniProtKB">
        <authorList>
            <consortium name="Ensembl"/>
        </authorList>
    </citation>
    <scope>IDENTIFICATION</scope>
</reference>
<dbReference type="GO" id="GO:0003723">
    <property type="term" value="F:RNA binding"/>
    <property type="evidence" value="ECO:0007669"/>
    <property type="project" value="UniProtKB-UniRule"/>
</dbReference>